<dbReference type="InterPro" id="IPR036397">
    <property type="entry name" value="RNaseH_sf"/>
</dbReference>
<evidence type="ECO:0008006" key="5">
    <source>
        <dbReference type="Google" id="ProtNLM"/>
    </source>
</evidence>
<gene>
    <name evidence="3" type="ORF">PV327_004049</name>
</gene>
<dbReference type="InterPro" id="IPR049012">
    <property type="entry name" value="Mutator_transp_dom"/>
</dbReference>
<dbReference type="Proteomes" id="UP001168972">
    <property type="component" value="Unassembled WGS sequence"/>
</dbReference>
<keyword evidence="4" id="KW-1185">Reference proteome</keyword>
<sequence length="273" mass="30627">MRTVFRELNKKVAILHIKKCFTYAVSQNKGKPADLAVNLNKIPDHVFGRHENCGTWCKSTSSQANESFNNIVANKAHKNKCLSTSAACDIRIADAVCTKNDGEARIKINETNDPNESPTKIVYFDLETSGLSANAHILQIGAVCGEQIFNKEKCMLVAHNTRFDVPRFSRAIINVNVPEVLEKISGFADTLQLFRKKMPERKGPGKFKLETLPKDFLQSCDNQQSFHNAVDDVIILQTLTKKLQLESKLAEFHESSNDYLERLSASNKIESNL</sequence>
<dbReference type="GO" id="GO:0005829">
    <property type="term" value="C:cytosol"/>
    <property type="evidence" value="ECO:0007669"/>
    <property type="project" value="TreeGrafter"/>
</dbReference>
<comment type="caution">
    <text evidence="3">The sequence shown here is derived from an EMBL/GenBank/DDBJ whole genome shotgun (WGS) entry which is preliminary data.</text>
</comment>
<dbReference type="InterPro" id="IPR012337">
    <property type="entry name" value="RNaseH-like_sf"/>
</dbReference>
<dbReference type="PANTHER" id="PTHR30231">
    <property type="entry name" value="DNA POLYMERASE III SUBUNIT EPSILON"/>
    <property type="match status" value="1"/>
</dbReference>
<dbReference type="GO" id="GO:0008408">
    <property type="term" value="F:3'-5' exonuclease activity"/>
    <property type="evidence" value="ECO:0007669"/>
    <property type="project" value="TreeGrafter"/>
</dbReference>
<feature type="domain" description="Mutator-like transposase" evidence="2">
    <location>
        <begin position="14"/>
        <end position="57"/>
    </location>
</feature>
<evidence type="ECO:0000313" key="3">
    <source>
        <dbReference type="EMBL" id="KAK0181801.1"/>
    </source>
</evidence>
<accession>A0AA39G689</accession>
<dbReference type="AlphaFoldDB" id="A0AA39G689"/>
<dbReference type="Pfam" id="PF00929">
    <property type="entry name" value="RNase_T"/>
    <property type="match status" value="1"/>
</dbReference>
<reference evidence="3" key="1">
    <citation type="journal article" date="2023" name="bioRxiv">
        <title>Scaffold-level genome assemblies of two parasitoid biocontrol wasps reveal the parthenogenesis mechanism and an associated novel virus.</title>
        <authorList>
            <person name="Inwood S."/>
            <person name="Skelly J."/>
            <person name="Guhlin J."/>
            <person name="Harrop T."/>
            <person name="Goldson S."/>
            <person name="Dearden P."/>
        </authorList>
    </citation>
    <scope>NUCLEOTIDE SEQUENCE</scope>
    <source>
        <strain evidence="3">Lincoln</strain>
        <tissue evidence="3">Whole body</tissue>
    </source>
</reference>
<dbReference type="EMBL" id="JAQQBR010000002">
    <property type="protein sequence ID" value="KAK0181801.1"/>
    <property type="molecule type" value="Genomic_DNA"/>
</dbReference>
<evidence type="ECO:0000259" key="1">
    <source>
        <dbReference type="Pfam" id="PF00929"/>
    </source>
</evidence>
<dbReference type="InterPro" id="IPR013520">
    <property type="entry name" value="Ribonucl_H"/>
</dbReference>
<dbReference type="GO" id="GO:0045004">
    <property type="term" value="P:DNA replication proofreading"/>
    <property type="evidence" value="ECO:0007669"/>
    <property type="project" value="TreeGrafter"/>
</dbReference>
<evidence type="ECO:0000313" key="4">
    <source>
        <dbReference type="Proteomes" id="UP001168972"/>
    </source>
</evidence>
<dbReference type="Pfam" id="PF20700">
    <property type="entry name" value="Mutator"/>
    <property type="match status" value="1"/>
</dbReference>
<reference evidence="3" key="2">
    <citation type="submission" date="2023-03" db="EMBL/GenBank/DDBJ databases">
        <authorList>
            <person name="Inwood S.N."/>
            <person name="Skelly J.G."/>
            <person name="Guhlin J."/>
            <person name="Harrop T.W.R."/>
            <person name="Goldson S.G."/>
            <person name="Dearden P.K."/>
        </authorList>
    </citation>
    <scope>NUCLEOTIDE SEQUENCE</scope>
    <source>
        <strain evidence="3">Lincoln</strain>
        <tissue evidence="3">Whole body</tissue>
    </source>
</reference>
<organism evidence="3 4">
    <name type="scientific">Microctonus hyperodae</name>
    <name type="common">Parasitoid wasp</name>
    <dbReference type="NCBI Taxonomy" id="165561"/>
    <lineage>
        <taxon>Eukaryota</taxon>
        <taxon>Metazoa</taxon>
        <taxon>Ecdysozoa</taxon>
        <taxon>Arthropoda</taxon>
        <taxon>Hexapoda</taxon>
        <taxon>Insecta</taxon>
        <taxon>Pterygota</taxon>
        <taxon>Neoptera</taxon>
        <taxon>Endopterygota</taxon>
        <taxon>Hymenoptera</taxon>
        <taxon>Apocrita</taxon>
        <taxon>Ichneumonoidea</taxon>
        <taxon>Braconidae</taxon>
        <taxon>Euphorinae</taxon>
        <taxon>Microctonus</taxon>
    </lineage>
</organism>
<evidence type="ECO:0000259" key="2">
    <source>
        <dbReference type="Pfam" id="PF20700"/>
    </source>
</evidence>
<feature type="domain" description="Exonuclease" evidence="1">
    <location>
        <begin position="151"/>
        <end position="235"/>
    </location>
</feature>
<dbReference type="SUPFAM" id="SSF53098">
    <property type="entry name" value="Ribonuclease H-like"/>
    <property type="match status" value="1"/>
</dbReference>
<dbReference type="GO" id="GO:0003676">
    <property type="term" value="F:nucleic acid binding"/>
    <property type="evidence" value="ECO:0007669"/>
    <property type="project" value="InterPro"/>
</dbReference>
<name>A0AA39G689_MICHY</name>
<dbReference type="PANTHER" id="PTHR30231:SF41">
    <property type="entry name" value="DNA POLYMERASE III SUBUNIT EPSILON"/>
    <property type="match status" value="1"/>
</dbReference>
<dbReference type="Gene3D" id="3.30.420.10">
    <property type="entry name" value="Ribonuclease H-like superfamily/Ribonuclease H"/>
    <property type="match status" value="1"/>
</dbReference>
<proteinExistence type="predicted"/>
<protein>
    <recommendedName>
        <fullName evidence="5">Exonuclease domain-containing protein</fullName>
    </recommendedName>
</protein>